<gene>
    <name evidence="1" type="ORF">Mal33_07970</name>
</gene>
<dbReference type="EMBL" id="CP036318">
    <property type="protein sequence ID" value="QDV54832.1"/>
    <property type="molecule type" value="Genomic_DNA"/>
</dbReference>
<organism evidence="1 2">
    <name type="scientific">Rosistilla oblonga</name>
    <dbReference type="NCBI Taxonomy" id="2527990"/>
    <lineage>
        <taxon>Bacteria</taxon>
        <taxon>Pseudomonadati</taxon>
        <taxon>Planctomycetota</taxon>
        <taxon>Planctomycetia</taxon>
        <taxon>Pirellulales</taxon>
        <taxon>Pirellulaceae</taxon>
        <taxon>Rosistilla</taxon>
    </lineage>
</organism>
<dbReference type="AlphaFoldDB" id="A0A518IP36"/>
<accession>A0A518IP36</accession>
<name>A0A518IP36_9BACT</name>
<evidence type="ECO:0000313" key="2">
    <source>
        <dbReference type="Proteomes" id="UP000316770"/>
    </source>
</evidence>
<dbReference type="RefSeq" id="WP_145282514.1">
    <property type="nucleotide sequence ID" value="NZ_CP036318.1"/>
</dbReference>
<evidence type="ECO:0000313" key="1">
    <source>
        <dbReference type="EMBL" id="QDV54832.1"/>
    </source>
</evidence>
<reference evidence="1 2" key="1">
    <citation type="submission" date="2019-02" db="EMBL/GenBank/DDBJ databases">
        <title>Deep-cultivation of Planctomycetes and their phenomic and genomic characterization uncovers novel biology.</title>
        <authorList>
            <person name="Wiegand S."/>
            <person name="Jogler M."/>
            <person name="Boedeker C."/>
            <person name="Pinto D."/>
            <person name="Vollmers J."/>
            <person name="Rivas-Marin E."/>
            <person name="Kohn T."/>
            <person name="Peeters S.H."/>
            <person name="Heuer A."/>
            <person name="Rast P."/>
            <person name="Oberbeckmann S."/>
            <person name="Bunk B."/>
            <person name="Jeske O."/>
            <person name="Meyerdierks A."/>
            <person name="Storesund J.E."/>
            <person name="Kallscheuer N."/>
            <person name="Luecker S."/>
            <person name="Lage O.M."/>
            <person name="Pohl T."/>
            <person name="Merkel B.J."/>
            <person name="Hornburger P."/>
            <person name="Mueller R.-W."/>
            <person name="Bruemmer F."/>
            <person name="Labrenz M."/>
            <person name="Spormann A.M."/>
            <person name="Op den Camp H."/>
            <person name="Overmann J."/>
            <person name="Amann R."/>
            <person name="Jetten M.S.M."/>
            <person name="Mascher T."/>
            <person name="Medema M.H."/>
            <person name="Devos D.P."/>
            <person name="Kaster A.-K."/>
            <person name="Ovreas L."/>
            <person name="Rohde M."/>
            <person name="Galperin M.Y."/>
            <person name="Jogler C."/>
        </authorList>
    </citation>
    <scope>NUCLEOTIDE SEQUENCE [LARGE SCALE GENOMIC DNA]</scope>
    <source>
        <strain evidence="1 2">Mal33</strain>
    </source>
</reference>
<keyword evidence="2" id="KW-1185">Reference proteome</keyword>
<dbReference type="Proteomes" id="UP000316770">
    <property type="component" value="Chromosome"/>
</dbReference>
<sequence>MTQNAMQHAVRQTKIERARRMTLDERLAAGAQLYAQQCELVADLIAGLHPDWTTDQVRDEMKRRWKVARERDAKRLYRAGGVEMQDERS</sequence>
<proteinExistence type="predicted"/>
<protein>
    <submittedName>
        <fullName evidence="1">Uncharacterized protein</fullName>
    </submittedName>
</protein>